<dbReference type="SMART" id="SM00338">
    <property type="entry name" value="BRLZ"/>
    <property type="match status" value="1"/>
</dbReference>
<dbReference type="EMBL" id="JASFZW010000012">
    <property type="protein sequence ID" value="KAK2076014.1"/>
    <property type="molecule type" value="Genomic_DNA"/>
</dbReference>
<accession>A0AAD9IF79</accession>
<gene>
    <name evidence="3" type="ORF">QBZ16_001350</name>
</gene>
<comment type="caution">
    <text evidence="3">The sequence shown here is derived from an EMBL/GenBank/DDBJ whole genome shotgun (WGS) entry which is preliminary data.</text>
</comment>
<organism evidence="3 4">
    <name type="scientific">Prototheca wickerhamii</name>
    <dbReference type="NCBI Taxonomy" id="3111"/>
    <lineage>
        <taxon>Eukaryota</taxon>
        <taxon>Viridiplantae</taxon>
        <taxon>Chlorophyta</taxon>
        <taxon>core chlorophytes</taxon>
        <taxon>Trebouxiophyceae</taxon>
        <taxon>Chlorellales</taxon>
        <taxon>Chlorellaceae</taxon>
        <taxon>Prototheca</taxon>
    </lineage>
</organism>
<dbReference type="Proteomes" id="UP001255856">
    <property type="component" value="Unassembled WGS sequence"/>
</dbReference>
<reference evidence="3" key="1">
    <citation type="submission" date="2021-01" db="EMBL/GenBank/DDBJ databases">
        <authorList>
            <person name="Eckstrom K.M.E."/>
        </authorList>
    </citation>
    <scope>NUCLEOTIDE SEQUENCE</scope>
    <source>
        <strain evidence="3">UVCC 0001</strain>
    </source>
</reference>
<dbReference type="InterPro" id="IPR004827">
    <property type="entry name" value="bZIP"/>
</dbReference>
<evidence type="ECO:0000313" key="3">
    <source>
        <dbReference type="EMBL" id="KAK2076014.1"/>
    </source>
</evidence>
<feature type="compositionally biased region" description="Low complexity" evidence="1">
    <location>
        <begin position="51"/>
        <end position="66"/>
    </location>
</feature>
<feature type="compositionally biased region" description="Basic and acidic residues" evidence="1">
    <location>
        <begin position="96"/>
        <end position="107"/>
    </location>
</feature>
<sequence length="484" mass="51123">MAGLTVEPRLESFGMESLFGETLPTLPYNSFTGLPNVFFHEGVQGSAPVASTSLDDSGSVDLSSGSPTTVMTALPDHEGSKAAGSKGTGGRKASSKAKDQDQLERIRAKNRRAQSRYRAKLKALQQNTMQSHDQVAEELSRLRIENEALARNNDLMDRVLTVREDYMASLKTGASLMDPDSVAMGSVTDSRRGGAAAAALPESATATLARAAGDGTCPLTGLSTAEVAKIKCSDAKAVVAAWQTLVPRLEDALTQLAAARDDRARDEADEALHEALKEARMYCFEHAVYKPHNIQQLLAANLGVGKDGVADPDHWAYVTSELGLSAEQRAALAPMRELFLRRIARVMAERRAALGALAAASPQDSLRALQASTANWLAVNHATGELSANLQQEHLVCMEFVSRAFGGVLTPVQKAVAIVRGYPYFPDMYAIATAAVGADQHTPAPLRAQGAALTRGASQSASDAGSCAGSAGSHSGITSVQRPQ</sequence>
<evidence type="ECO:0000313" key="4">
    <source>
        <dbReference type="Proteomes" id="UP001255856"/>
    </source>
</evidence>
<feature type="region of interest" description="Disordered" evidence="1">
    <location>
        <begin position="50"/>
        <end position="115"/>
    </location>
</feature>
<protein>
    <recommendedName>
        <fullName evidence="2">BZIP domain-containing protein</fullName>
    </recommendedName>
</protein>
<dbReference type="AlphaFoldDB" id="A0AAD9IF79"/>
<evidence type="ECO:0000256" key="1">
    <source>
        <dbReference type="SAM" id="MobiDB-lite"/>
    </source>
</evidence>
<feature type="compositionally biased region" description="Low complexity" evidence="1">
    <location>
        <begin position="456"/>
        <end position="476"/>
    </location>
</feature>
<proteinExistence type="predicted"/>
<name>A0AAD9IF79_PROWI</name>
<dbReference type="PROSITE" id="PS00036">
    <property type="entry name" value="BZIP_BASIC"/>
    <property type="match status" value="1"/>
</dbReference>
<feature type="region of interest" description="Disordered" evidence="1">
    <location>
        <begin position="449"/>
        <end position="484"/>
    </location>
</feature>
<evidence type="ECO:0000259" key="2">
    <source>
        <dbReference type="PROSITE" id="PS00036"/>
    </source>
</evidence>
<dbReference type="GO" id="GO:0003700">
    <property type="term" value="F:DNA-binding transcription factor activity"/>
    <property type="evidence" value="ECO:0007669"/>
    <property type="project" value="InterPro"/>
</dbReference>
<keyword evidence="4" id="KW-1185">Reference proteome</keyword>
<dbReference type="CDD" id="cd14686">
    <property type="entry name" value="bZIP"/>
    <property type="match status" value="1"/>
</dbReference>
<feature type="domain" description="BZIP" evidence="2">
    <location>
        <begin position="105"/>
        <end position="120"/>
    </location>
</feature>